<sequence length="426" mass="43721">MRETKSGKRLLPLVQLLPAVAVAGLVLVTVPRTAPVLAAVPERLAEAASAPAAEPAASSEEEAEGLTAVLPYADGVYTGSSRGFGGTVQVQVTMEGGHITDVQVLSAAHETSAFLRRAKRLLNTVLDAQTWEVDAVSEATYTSRGILGAIKNALTGEVVNNPLPPQTTPAAPPVEEEFTTPSAYRDGVYTASAEGFGGPITLQVTIADGVLADITVVSHDGETTSYFYKGRQVIATILETGTPEGVDAVSGATYSSTGILNAVKQALAKAANDAVPAETPDTAPADETPAEPAAPQYADGTYSGTGSTADGPVNVVITVKDGSVTDVQVLPTETEEPTFTEKVRAALEAFFSGKEQSASSGRVYTADELDAAVQDALQKALTTPEVPAAPEPEAPAESEPAAEPAAESSPAAEPPEQDQPTGEENA</sequence>
<reference evidence="1 2" key="1">
    <citation type="journal article" date="2017" name="Front. Microbiol.">
        <title>New Insights into the Diversity of the Genus Faecalibacterium.</title>
        <authorList>
            <person name="Benevides L."/>
            <person name="Burman S."/>
            <person name="Martin R."/>
            <person name="Robert V."/>
            <person name="Thomas M."/>
            <person name="Miquel S."/>
            <person name="Chain F."/>
            <person name="Sokol H."/>
            <person name="Bermudez-Humaran L.G."/>
            <person name="Morrison M."/>
            <person name="Langella P."/>
            <person name="Azevedo V.A."/>
            <person name="Chatel J.M."/>
            <person name="Soares S."/>
        </authorList>
    </citation>
    <scope>NUCLEOTIDE SEQUENCE [LARGE SCALE GENOMIC DNA]</scope>
    <source>
        <strain evidence="2">CNCM I-4541</strain>
    </source>
</reference>
<keyword evidence="2" id="KW-1185">Reference proteome</keyword>
<evidence type="ECO:0000313" key="1">
    <source>
        <dbReference type="EMBL" id="PDX61178.1"/>
    </source>
</evidence>
<evidence type="ECO:0000313" key="2">
    <source>
        <dbReference type="Proteomes" id="UP000220959"/>
    </source>
</evidence>
<comment type="caution">
    <text evidence="1">The sequence shown here is derived from an EMBL/GenBank/DDBJ whole genome shotgun (WGS) entry which is preliminary data.</text>
</comment>
<dbReference type="EMBL" id="NMTR01000017">
    <property type="protein sequence ID" value="PDX61178.1"/>
    <property type="molecule type" value="Genomic_DNA"/>
</dbReference>
<protein>
    <submittedName>
        <fullName evidence="1">FMN-binding protein</fullName>
    </submittedName>
</protein>
<organism evidence="1 2">
    <name type="scientific">Faecalibacterium langellae</name>
    <dbReference type="NCBI Taxonomy" id="3435293"/>
    <lineage>
        <taxon>Bacteria</taxon>
        <taxon>Bacillati</taxon>
        <taxon>Bacillota</taxon>
        <taxon>Clostridia</taxon>
        <taxon>Eubacteriales</taxon>
        <taxon>Oscillospiraceae</taxon>
        <taxon>Faecalibacterium</taxon>
    </lineage>
</organism>
<name>A0ACC9CZU5_9FIRM</name>
<accession>A0ACC9CZU5</accession>
<proteinExistence type="predicted"/>
<dbReference type="Proteomes" id="UP000220959">
    <property type="component" value="Unassembled WGS sequence"/>
</dbReference>
<gene>
    <name evidence="1" type="ORF">CGS49_07100</name>
</gene>